<dbReference type="InterPro" id="IPR023765">
    <property type="entry name" value="SBP_5_CS"/>
</dbReference>
<evidence type="ECO:0000259" key="9">
    <source>
        <dbReference type="Pfam" id="PF00496"/>
    </source>
</evidence>
<evidence type="ECO:0000256" key="6">
    <source>
        <dbReference type="ARBA" id="ARBA00022927"/>
    </source>
</evidence>
<dbReference type="AlphaFoldDB" id="A0A0A0DGV9"/>
<name>A0A0A0DGV9_9STRE</name>
<dbReference type="PIRSF" id="PIRSF002741">
    <property type="entry name" value="MppA"/>
    <property type="match status" value="1"/>
</dbReference>
<dbReference type="eggNOG" id="COG4166">
    <property type="taxonomic scope" value="Bacteria"/>
</dbReference>
<dbReference type="Pfam" id="PF00496">
    <property type="entry name" value="SBP_bac_5"/>
    <property type="match status" value="1"/>
</dbReference>
<keyword evidence="3" id="KW-0813">Transport</keyword>
<keyword evidence="6" id="KW-0653">Protein transport</keyword>
<dbReference type="RefSeq" id="WP_037616254.1">
    <property type="nucleotide sequence ID" value="NZ_JPEN01000061.1"/>
</dbReference>
<reference evidence="10 11" key="1">
    <citation type="submission" date="2014-06" db="EMBL/GenBank/DDBJ databases">
        <authorList>
            <person name="Teng J.L."/>
            <person name="Huang Y."/>
            <person name="Tse H."/>
            <person name="Lau S.K."/>
            <person name="Woo P.C."/>
        </authorList>
    </citation>
    <scope>NUCLEOTIDE SEQUENCE [LARGE SCALE GENOMIC DNA]</scope>
    <source>
        <strain evidence="10 11">HKU4</strain>
    </source>
</reference>
<dbReference type="PATRIC" id="fig|176090.4.peg.902"/>
<comment type="similarity">
    <text evidence="2">Belongs to the bacterial solute-binding protein 5 family.</text>
</comment>
<evidence type="ECO:0000256" key="1">
    <source>
        <dbReference type="ARBA" id="ARBA00004193"/>
    </source>
</evidence>
<comment type="caution">
    <text evidence="10">The sequence shown here is derived from an EMBL/GenBank/DDBJ whole genome shotgun (WGS) entry which is preliminary data.</text>
</comment>
<keyword evidence="11" id="KW-1185">Reference proteome</keyword>
<accession>A0A0A0DGV9</accession>
<evidence type="ECO:0000313" key="11">
    <source>
        <dbReference type="Proteomes" id="UP000030019"/>
    </source>
</evidence>
<evidence type="ECO:0000256" key="7">
    <source>
        <dbReference type="SAM" id="MobiDB-lite"/>
    </source>
</evidence>
<dbReference type="STRING" id="176090.SSIN_0930"/>
<dbReference type="PANTHER" id="PTHR30290:SF10">
    <property type="entry name" value="PERIPLASMIC OLIGOPEPTIDE-BINDING PROTEIN-RELATED"/>
    <property type="match status" value="1"/>
</dbReference>
<dbReference type="CDD" id="cd08504">
    <property type="entry name" value="PBP2_OppA"/>
    <property type="match status" value="1"/>
</dbReference>
<evidence type="ECO:0000256" key="3">
    <source>
        <dbReference type="ARBA" id="ARBA00022448"/>
    </source>
</evidence>
<gene>
    <name evidence="10" type="ORF">SSIN_0930</name>
</gene>
<dbReference type="GO" id="GO:0043190">
    <property type="term" value="C:ATP-binding cassette (ABC) transporter complex"/>
    <property type="evidence" value="ECO:0007669"/>
    <property type="project" value="InterPro"/>
</dbReference>
<dbReference type="Proteomes" id="UP000030019">
    <property type="component" value="Unassembled WGS sequence"/>
</dbReference>
<feature type="compositionally biased region" description="Basic and acidic residues" evidence="7">
    <location>
        <begin position="645"/>
        <end position="658"/>
    </location>
</feature>
<dbReference type="Gene3D" id="3.40.190.10">
    <property type="entry name" value="Periplasmic binding protein-like II"/>
    <property type="match status" value="1"/>
</dbReference>
<evidence type="ECO:0000256" key="8">
    <source>
        <dbReference type="SAM" id="SignalP"/>
    </source>
</evidence>
<organism evidence="10 11">
    <name type="scientific">Streptococcus sinensis</name>
    <dbReference type="NCBI Taxonomy" id="176090"/>
    <lineage>
        <taxon>Bacteria</taxon>
        <taxon>Bacillati</taxon>
        <taxon>Bacillota</taxon>
        <taxon>Bacilli</taxon>
        <taxon>Lactobacillales</taxon>
        <taxon>Streptococcaceae</taxon>
        <taxon>Streptococcus</taxon>
    </lineage>
</organism>
<dbReference type="InterPro" id="IPR030678">
    <property type="entry name" value="Peptide/Ni-bd"/>
</dbReference>
<keyword evidence="5" id="KW-0571">Peptide transport</keyword>
<dbReference type="PROSITE" id="PS51257">
    <property type="entry name" value="PROKAR_LIPOPROTEIN"/>
    <property type="match status" value="1"/>
</dbReference>
<dbReference type="InterPro" id="IPR000914">
    <property type="entry name" value="SBP_5_dom"/>
</dbReference>
<comment type="subcellular location">
    <subcellularLocation>
        <location evidence="1">Cell membrane</location>
        <topology evidence="1">Lipid-anchor</topology>
    </subcellularLocation>
</comment>
<dbReference type="GO" id="GO:1904680">
    <property type="term" value="F:peptide transmembrane transporter activity"/>
    <property type="evidence" value="ECO:0007669"/>
    <property type="project" value="TreeGrafter"/>
</dbReference>
<feature type="region of interest" description="Disordered" evidence="7">
    <location>
        <begin position="634"/>
        <end position="658"/>
    </location>
</feature>
<dbReference type="Gene3D" id="3.10.105.10">
    <property type="entry name" value="Dipeptide-binding Protein, Domain 3"/>
    <property type="match status" value="1"/>
</dbReference>
<evidence type="ECO:0000256" key="2">
    <source>
        <dbReference type="ARBA" id="ARBA00005695"/>
    </source>
</evidence>
<dbReference type="EMBL" id="JPEN01000061">
    <property type="protein sequence ID" value="KGM37290.1"/>
    <property type="molecule type" value="Genomic_DNA"/>
</dbReference>
<dbReference type="GO" id="GO:0015031">
    <property type="term" value="P:protein transport"/>
    <property type="evidence" value="ECO:0007669"/>
    <property type="project" value="UniProtKB-KW"/>
</dbReference>
<proteinExistence type="inferred from homology"/>
<protein>
    <submittedName>
        <fullName evidence="10">Oligopeptide ABC transporter, periplasmic oligopeptide-binding protein OppA</fullName>
    </submittedName>
</protein>
<sequence length="658" mass="72801">MKASKWLITTGVVLSAGLLLSGCGNSTSSTSTYTYVYGSDPDSLNYLTANRATTSDVITNLVDGLLENDEYGNLIPSLAESWTVSEDGLTYTYKLRKDAKWYTSEGEEYADVKAKDFVAGLKYAADENSEALYLVQDSVKGLDAYVRGEDKDFANVGVKALDDYTVQYTLTRQEPYWNSKTTSTILFPVNEEFVKSEGSNFGSVKPSSILYNGPYLLKALTSKSVMEFVKNPNYYDKDKVSIENIKLTYYDGTDQEALIRNFNDGVYSAARLYPNSSGFAAAQKKYADNIIYSEQDSISYYANFNYNRQSYNHTSKTTDAQKSATNEAIMNKEFRQAVNFAFDRTSYGAQGNGEAGATKLLRNLLVPPTFVQIGDKTFGEVVSEKVVKYGTQWENMDFSDAQDAYYNPEKAKAKFAEAKAALQAKGVEFPIHLDMPVDQSSSISVQWASSMKQSIESNLGAENVVIDLQKMSTDDINNITYFANTAAQKDYDLSGGGWTADYQDPSTYLDTLNIKNGGSLQNFGFEPGQDVNNEKVKALGLDTYTSMLEEANAETTNVQARYEKYAEAEAWLIDSGLIMPTISQGATPRVTKSVPFSKAYSLVGAKGASGFNFKLTKLQSDVVTVKEYEAAKKKWEEETAASNKKAQEELADHVEKNK</sequence>
<keyword evidence="4 8" id="KW-0732">Signal</keyword>
<dbReference type="GO" id="GO:0015833">
    <property type="term" value="P:peptide transport"/>
    <property type="evidence" value="ECO:0007669"/>
    <property type="project" value="UniProtKB-KW"/>
</dbReference>
<dbReference type="InterPro" id="IPR039424">
    <property type="entry name" value="SBP_5"/>
</dbReference>
<dbReference type="GO" id="GO:0042597">
    <property type="term" value="C:periplasmic space"/>
    <property type="evidence" value="ECO:0007669"/>
    <property type="project" value="UniProtKB-ARBA"/>
</dbReference>
<dbReference type="PANTHER" id="PTHR30290">
    <property type="entry name" value="PERIPLASMIC BINDING COMPONENT OF ABC TRANSPORTER"/>
    <property type="match status" value="1"/>
</dbReference>
<evidence type="ECO:0000313" key="10">
    <source>
        <dbReference type="EMBL" id="KGM37290.1"/>
    </source>
</evidence>
<dbReference type="SUPFAM" id="SSF53850">
    <property type="entry name" value="Periplasmic binding protein-like II"/>
    <property type="match status" value="1"/>
</dbReference>
<evidence type="ECO:0000256" key="4">
    <source>
        <dbReference type="ARBA" id="ARBA00022729"/>
    </source>
</evidence>
<feature type="signal peptide" evidence="8">
    <location>
        <begin position="1"/>
        <end position="21"/>
    </location>
</feature>
<feature type="domain" description="Solute-binding protein family 5" evidence="9">
    <location>
        <begin position="74"/>
        <end position="517"/>
    </location>
</feature>
<evidence type="ECO:0000256" key="5">
    <source>
        <dbReference type="ARBA" id="ARBA00022856"/>
    </source>
</evidence>
<dbReference type="PROSITE" id="PS01040">
    <property type="entry name" value="SBP_BACTERIAL_5"/>
    <property type="match status" value="1"/>
</dbReference>
<dbReference type="Gene3D" id="3.90.76.10">
    <property type="entry name" value="Dipeptide-binding Protein, Domain 1"/>
    <property type="match status" value="1"/>
</dbReference>
<feature type="chain" id="PRO_5039682602" evidence="8">
    <location>
        <begin position="22"/>
        <end position="658"/>
    </location>
</feature>